<evidence type="ECO:0000313" key="2">
    <source>
        <dbReference type="EMBL" id="STX80308.1"/>
    </source>
</evidence>
<reference evidence="2 3" key="1">
    <citation type="submission" date="2018-06" db="EMBL/GenBank/DDBJ databases">
        <authorList>
            <consortium name="Pathogen Informatics"/>
            <person name="Doyle S."/>
        </authorList>
    </citation>
    <scope>NUCLEOTIDE SEQUENCE [LARGE SCALE GENOMIC DNA]</scope>
    <source>
        <strain evidence="2 3">NCTC12000</strain>
    </source>
</reference>
<evidence type="ECO:0000313" key="3">
    <source>
        <dbReference type="Proteomes" id="UP000254631"/>
    </source>
</evidence>
<proteinExistence type="predicted"/>
<accession>A0A378K5U4</accession>
<evidence type="ECO:0000256" key="1">
    <source>
        <dbReference type="SAM" id="Phobius"/>
    </source>
</evidence>
<sequence>MHLYLLPSNHPKFIVLIIPLRQMNERMHVTVSLNYSIIHLFSCLFFVYFLNHRHLF</sequence>
<keyword evidence="1" id="KW-0812">Transmembrane</keyword>
<protein>
    <submittedName>
        <fullName evidence="2">Uncharacterized protein</fullName>
    </submittedName>
</protein>
<name>A0A378K5U4_LEGPN</name>
<dbReference type="EMBL" id="UGOL01000001">
    <property type="protein sequence ID" value="STX80308.1"/>
    <property type="molecule type" value="Genomic_DNA"/>
</dbReference>
<dbReference type="Proteomes" id="UP000254631">
    <property type="component" value="Unassembled WGS sequence"/>
</dbReference>
<keyword evidence="1" id="KW-0472">Membrane</keyword>
<gene>
    <name evidence="2" type="ORF">NCTC12000_02320</name>
</gene>
<feature type="transmembrane region" description="Helical" evidence="1">
    <location>
        <begin position="33"/>
        <end position="50"/>
    </location>
</feature>
<keyword evidence="1" id="KW-1133">Transmembrane helix</keyword>
<dbReference type="AlphaFoldDB" id="A0A378K5U4"/>
<organism evidence="2 3">
    <name type="scientific">Legionella pneumophila</name>
    <dbReference type="NCBI Taxonomy" id="446"/>
    <lineage>
        <taxon>Bacteria</taxon>
        <taxon>Pseudomonadati</taxon>
        <taxon>Pseudomonadota</taxon>
        <taxon>Gammaproteobacteria</taxon>
        <taxon>Legionellales</taxon>
        <taxon>Legionellaceae</taxon>
        <taxon>Legionella</taxon>
    </lineage>
</organism>